<dbReference type="PANTHER" id="PTHR30501">
    <property type="entry name" value="UPF0597 PROTEIN YHAM"/>
    <property type="match status" value="1"/>
</dbReference>
<name>A0A1M6H0C3_9FIRM</name>
<comment type="similarity">
    <text evidence="1">Belongs to the UPF0597 family.</text>
</comment>
<dbReference type="RefSeq" id="WP_084524595.1">
    <property type="nucleotide sequence ID" value="NZ_FQZS01000018.1"/>
</dbReference>
<feature type="domain" description="Serine dehydratase-like alpha subunit" evidence="2">
    <location>
        <begin position="85"/>
        <end position="422"/>
    </location>
</feature>
<reference evidence="3 4" key="1">
    <citation type="submission" date="2016-11" db="EMBL/GenBank/DDBJ databases">
        <authorList>
            <person name="Jaros S."/>
            <person name="Januszkiewicz K."/>
            <person name="Wedrychowicz H."/>
        </authorList>
    </citation>
    <scope>NUCLEOTIDE SEQUENCE [LARGE SCALE GENOMIC DNA]</scope>
    <source>
        <strain evidence="3 4">DSM 19022</strain>
    </source>
</reference>
<evidence type="ECO:0000313" key="4">
    <source>
        <dbReference type="Proteomes" id="UP000184442"/>
    </source>
</evidence>
<evidence type="ECO:0000313" key="3">
    <source>
        <dbReference type="EMBL" id="SHJ15620.1"/>
    </source>
</evidence>
<dbReference type="AlphaFoldDB" id="A0A1M6H0C3"/>
<dbReference type="PIRSF" id="PIRSF006054">
    <property type="entry name" value="UCP006054"/>
    <property type="match status" value="1"/>
</dbReference>
<dbReference type="STRING" id="1122184.SAMN02745176_02583"/>
<dbReference type="GO" id="GO:0019450">
    <property type="term" value="P:L-cysteine catabolic process to pyruvate"/>
    <property type="evidence" value="ECO:0007669"/>
    <property type="project" value="TreeGrafter"/>
</dbReference>
<keyword evidence="4" id="KW-1185">Reference proteome</keyword>
<dbReference type="EMBL" id="FQZS01000018">
    <property type="protein sequence ID" value="SHJ15620.1"/>
    <property type="molecule type" value="Genomic_DNA"/>
</dbReference>
<accession>A0A1M6H0C3</accession>
<dbReference type="InterPro" id="IPR021144">
    <property type="entry name" value="UPF0597"/>
</dbReference>
<dbReference type="GO" id="GO:0080146">
    <property type="term" value="F:L-cysteine desulfhydrase activity"/>
    <property type="evidence" value="ECO:0007669"/>
    <property type="project" value="TreeGrafter"/>
</dbReference>
<gene>
    <name evidence="3" type="ORF">SAMN02745176_02583</name>
</gene>
<dbReference type="Pfam" id="PF03313">
    <property type="entry name" value="SDH_alpha"/>
    <property type="match status" value="1"/>
</dbReference>
<protein>
    <recommendedName>
        <fullName evidence="1">UPF0597 protein SAMN02745176_02583</fullName>
    </recommendedName>
</protein>
<organism evidence="3 4">
    <name type="scientific">Lutispora thermophila DSM 19022</name>
    <dbReference type="NCBI Taxonomy" id="1122184"/>
    <lineage>
        <taxon>Bacteria</taxon>
        <taxon>Bacillati</taxon>
        <taxon>Bacillota</taxon>
        <taxon>Clostridia</taxon>
        <taxon>Lutisporales</taxon>
        <taxon>Lutisporaceae</taxon>
        <taxon>Lutispora</taxon>
    </lineage>
</organism>
<dbReference type="Proteomes" id="UP000184442">
    <property type="component" value="Unassembled WGS sequence"/>
</dbReference>
<evidence type="ECO:0000256" key="1">
    <source>
        <dbReference type="HAMAP-Rule" id="MF_01845"/>
    </source>
</evidence>
<dbReference type="OrthoDB" id="41906at2"/>
<dbReference type="PANTHER" id="PTHR30501:SF2">
    <property type="entry name" value="UPF0597 PROTEIN YHAM"/>
    <property type="match status" value="1"/>
</dbReference>
<dbReference type="HAMAP" id="MF_01845">
    <property type="entry name" value="UPF0597"/>
    <property type="match status" value="1"/>
</dbReference>
<sequence length="430" mass="45968">MKDDKLLIEILKNQVKPALGCTEPGAVAYAVARAKELLNDEVKKLEIKVDKNVLKNGMGVGIPGTNEKGIIFAAALSLVIGKSKYQLEVLKDVTDESIKAAIKIIDSKIIRLSLDEKADNLYINVEAFGENDRACVIIKNSHSNIVFESKNDVILYNCDVSQTKHTEENNSHNKDIKYKIKDFSFDDLIDFANSTPLENLAFIQDGIDMNMRIANVGINEDLGKGIGKCFYGKAYDIFSKAKAYTAAASEARMSGYLLPVMSSAGSGNHGLVTIIPIAVIGSGMNIPKEKIIRSVTLSHLVTIFVKAYLGTLSPVCGCGVAAGVGSAAGLTYMMGGNKEQIKGSINNMVAGISGMICDGAKLGCSYKVSVAVDAAIDASNMALQNIYIPSDNGILGETAEKTIMNLAKVSIDGMSNTDSTILDVMLQKCV</sequence>
<evidence type="ECO:0000259" key="2">
    <source>
        <dbReference type="Pfam" id="PF03313"/>
    </source>
</evidence>
<proteinExistence type="inferred from homology"/>
<dbReference type="InterPro" id="IPR005130">
    <property type="entry name" value="Ser_deHydtase-like_asu"/>
</dbReference>